<feature type="transmembrane region" description="Helical" evidence="8">
    <location>
        <begin position="403"/>
        <end position="422"/>
    </location>
</feature>
<dbReference type="InterPro" id="IPR006512">
    <property type="entry name" value="YidE_YbjL"/>
</dbReference>
<evidence type="ECO:0000313" key="10">
    <source>
        <dbReference type="EMBL" id="MEK7953669.1"/>
    </source>
</evidence>
<dbReference type="PANTHER" id="PTHR30445">
    <property type="entry name" value="K(+)_H(+) ANTIPORTER SUBUNIT KHTT"/>
    <property type="match status" value="1"/>
</dbReference>
<dbReference type="InterPro" id="IPR036721">
    <property type="entry name" value="RCK_C_sf"/>
</dbReference>
<dbReference type="Proteomes" id="UP001371305">
    <property type="component" value="Unassembled WGS sequence"/>
</dbReference>
<feature type="transmembrane region" description="Helical" evidence="8">
    <location>
        <begin position="472"/>
        <end position="495"/>
    </location>
</feature>
<evidence type="ECO:0000256" key="6">
    <source>
        <dbReference type="ARBA" id="ARBA00022989"/>
    </source>
</evidence>
<dbReference type="InterPro" id="IPR006037">
    <property type="entry name" value="RCK_C"/>
</dbReference>
<feature type="transmembrane region" description="Helical" evidence="8">
    <location>
        <begin position="443"/>
        <end position="466"/>
    </location>
</feature>
<dbReference type="Pfam" id="PF02080">
    <property type="entry name" value="TrkA_C"/>
    <property type="match status" value="2"/>
</dbReference>
<evidence type="ECO:0000256" key="2">
    <source>
        <dbReference type="ARBA" id="ARBA00009854"/>
    </source>
</evidence>
<evidence type="ECO:0000256" key="3">
    <source>
        <dbReference type="ARBA" id="ARBA00022448"/>
    </source>
</evidence>
<keyword evidence="6 8" id="KW-1133">Transmembrane helix</keyword>
<gene>
    <name evidence="10" type="ORF">WKV53_24350</name>
</gene>
<comment type="subcellular location">
    <subcellularLocation>
        <location evidence="1">Cell membrane</location>
        <topology evidence="1">Multi-pass membrane protein</topology>
    </subcellularLocation>
</comment>
<reference evidence="10 11" key="1">
    <citation type="submission" date="2024-04" db="EMBL/GenBank/DDBJ databases">
        <title>Luteolibacter sp. isolated from soil.</title>
        <authorList>
            <person name="An J."/>
        </authorList>
    </citation>
    <scope>NUCLEOTIDE SEQUENCE [LARGE SCALE GENOMIC DNA]</scope>
    <source>
        <strain evidence="10 11">Y139</strain>
    </source>
</reference>
<evidence type="ECO:0000259" key="9">
    <source>
        <dbReference type="PROSITE" id="PS51202"/>
    </source>
</evidence>
<sequence>MNWLFELHKTQPVAHAIGALAFVCVLGMALGSLKFRGIGLGTAGVLFAGIIVGHFGNPVDHATLDFVKEFGLVLFVFTIGLQLGPGFFAALREKGVKMNALAAAIVVIGAITAPLSGKLMGFDMAAVLGIYSGGTTNTPALGAGSQAISSMENVTADQRAMPALAYAVTYPMAIVGIILTLLIVKKIFAIDAPKEAAEFAARNRRQVDALERRTLAVTNPNLNGIRLADVPGRIEAEVTISRIRHQGETVVAHEDTILHRGDLLVVVGTPKSLDQFERVIGQRSSEDITVDESNITFRRVAVTDRGVLGKTVSQLGLDQRFDVAVTRVTRADLEMSAVPGLRLQFGDQVQIVGHPEDLDRAAKLLGNSLKELNETHFIPLFIGIVLGIALGTLPIAVPGLPQPVKLGLAGGPLIVALILGRVGRIRRQVWHMPVNTNLAFREFGIALFFAAVGLNAGAKFFATVFSETGVQWLAAGIMVTMLPLLLVGIFARVVLKMNFMDLSGLLSGSMTDPPALAFASNIAGSDAPTVGYATVYPLTTLMRILSAQVLAIVLFG</sequence>
<accession>A0ABU9B0X5</accession>
<dbReference type="NCBIfam" id="TIGR01625">
    <property type="entry name" value="YidE_YbjL_dupl"/>
    <property type="match status" value="2"/>
</dbReference>
<evidence type="ECO:0000256" key="5">
    <source>
        <dbReference type="ARBA" id="ARBA00022692"/>
    </source>
</evidence>
<evidence type="ECO:0000313" key="11">
    <source>
        <dbReference type="Proteomes" id="UP001371305"/>
    </source>
</evidence>
<feature type="domain" description="RCK C-terminal" evidence="9">
    <location>
        <begin position="283"/>
        <end position="367"/>
    </location>
</feature>
<feature type="transmembrane region" description="Helical" evidence="8">
    <location>
        <begin position="98"/>
        <end position="117"/>
    </location>
</feature>
<keyword evidence="5 8" id="KW-0812">Transmembrane</keyword>
<evidence type="ECO:0000256" key="4">
    <source>
        <dbReference type="ARBA" id="ARBA00022475"/>
    </source>
</evidence>
<dbReference type="Gene3D" id="3.30.70.1450">
    <property type="entry name" value="Regulator of K+ conductance, C-terminal domain"/>
    <property type="match status" value="2"/>
</dbReference>
<evidence type="ECO:0000256" key="1">
    <source>
        <dbReference type="ARBA" id="ARBA00004651"/>
    </source>
</evidence>
<dbReference type="Pfam" id="PF06826">
    <property type="entry name" value="Asp-Al_Ex"/>
    <property type="match status" value="2"/>
</dbReference>
<keyword evidence="3" id="KW-0813">Transport</keyword>
<protein>
    <submittedName>
        <fullName evidence="10">Transporter</fullName>
    </submittedName>
</protein>
<keyword evidence="7 8" id="KW-0472">Membrane</keyword>
<comment type="caution">
    <text evidence="10">The sequence shown here is derived from an EMBL/GenBank/DDBJ whole genome shotgun (WGS) entry which is preliminary data.</text>
</comment>
<feature type="transmembrane region" description="Helical" evidence="8">
    <location>
        <begin position="12"/>
        <end position="30"/>
    </location>
</feature>
<organism evidence="10 11">
    <name type="scientific">Luteolibacter soli</name>
    <dbReference type="NCBI Taxonomy" id="3135280"/>
    <lineage>
        <taxon>Bacteria</taxon>
        <taxon>Pseudomonadati</taxon>
        <taxon>Verrucomicrobiota</taxon>
        <taxon>Verrucomicrobiia</taxon>
        <taxon>Verrucomicrobiales</taxon>
        <taxon>Verrucomicrobiaceae</taxon>
        <taxon>Luteolibacter</taxon>
    </lineage>
</organism>
<keyword evidence="11" id="KW-1185">Reference proteome</keyword>
<dbReference type="InterPro" id="IPR050144">
    <property type="entry name" value="AAE_transporter"/>
</dbReference>
<feature type="domain" description="RCK C-terminal" evidence="9">
    <location>
        <begin position="194"/>
        <end position="282"/>
    </location>
</feature>
<feature type="transmembrane region" description="Helical" evidence="8">
    <location>
        <begin position="37"/>
        <end position="55"/>
    </location>
</feature>
<dbReference type="PANTHER" id="PTHR30445:SF3">
    <property type="entry name" value="TRANSPORT PROTEIN YIDE-RELATED"/>
    <property type="match status" value="1"/>
</dbReference>
<dbReference type="NCBIfam" id="NF003007">
    <property type="entry name" value="PRK03818.1"/>
    <property type="match status" value="1"/>
</dbReference>
<evidence type="ECO:0000256" key="8">
    <source>
        <dbReference type="SAM" id="Phobius"/>
    </source>
</evidence>
<evidence type="ECO:0000256" key="7">
    <source>
        <dbReference type="ARBA" id="ARBA00023136"/>
    </source>
</evidence>
<comment type="similarity">
    <text evidence="2">Belongs to the AAE transporter (TC 2.A.81) family.</text>
</comment>
<dbReference type="RefSeq" id="WP_341407436.1">
    <property type="nucleotide sequence ID" value="NZ_JBBUKT010000013.1"/>
</dbReference>
<feature type="transmembrane region" description="Helical" evidence="8">
    <location>
        <begin position="70"/>
        <end position="91"/>
    </location>
</feature>
<keyword evidence="4" id="KW-1003">Cell membrane</keyword>
<dbReference type="PROSITE" id="PS51202">
    <property type="entry name" value="RCK_C"/>
    <property type="match status" value="2"/>
</dbReference>
<dbReference type="EMBL" id="JBBUKT010000013">
    <property type="protein sequence ID" value="MEK7953669.1"/>
    <property type="molecule type" value="Genomic_DNA"/>
</dbReference>
<dbReference type="SUPFAM" id="SSF116726">
    <property type="entry name" value="TrkA C-terminal domain-like"/>
    <property type="match status" value="2"/>
</dbReference>
<proteinExistence type="inferred from homology"/>
<feature type="transmembrane region" description="Helical" evidence="8">
    <location>
        <begin position="163"/>
        <end position="184"/>
    </location>
</feature>
<feature type="transmembrane region" description="Helical" evidence="8">
    <location>
        <begin position="377"/>
        <end position="397"/>
    </location>
</feature>
<name>A0ABU9B0X5_9BACT</name>